<accession>B9L9Q1</accession>
<evidence type="ECO:0000313" key="2">
    <source>
        <dbReference type="Proteomes" id="UP000000448"/>
    </source>
</evidence>
<keyword evidence="1" id="KW-0378">Hydrolase</keyword>
<dbReference type="HOGENOM" id="CLU_120987_0_0_7"/>
<dbReference type="STRING" id="598659.NAMH_0957"/>
<dbReference type="EC" id="3.1.21.4" evidence="1"/>
<dbReference type="Proteomes" id="UP000000448">
    <property type="component" value="Chromosome"/>
</dbReference>
<gene>
    <name evidence="1" type="ordered locus">NAMH_0957</name>
</gene>
<dbReference type="GO" id="GO:0003677">
    <property type="term" value="F:DNA binding"/>
    <property type="evidence" value="ECO:0007669"/>
    <property type="project" value="InterPro"/>
</dbReference>
<reference evidence="1 2" key="1">
    <citation type="journal article" date="2009" name="PLoS Genet.">
        <title>Adaptations to submarine hydrothermal environments exemplified by the genome of Nautilia profundicola.</title>
        <authorList>
            <person name="Campbell B.J."/>
            <person name="Smith J.L."/>
            <person name="Hanson T.E."/>
            <person name="Klotz M.G."/>
            <person name="Stein L.Y."/>
            <person name="Lee C.K."/>
            <person name="Wu D."/>
            <person name="Robinson J.M."/>
            <person name="Khouri H.M."/>
            <person name="Eisen J.A."/>
            <person name="Cary S.C."/>
        </authorList>
    </citation>
    <scope>NUCLEOTIDE SEQUENCE [LARGE SCALE GENOMIC DNA]</scope>
    <source>
        <strain evidence="2">ATCC BAA-1463 / DSM 18972 / AmH</strain>
    </source>
</reference>
<dbReference type="EMBL" id="CP001279">
    <property type="protein sequence ID" value="ACM93100.1"/>
    <property type="molecule type" value="Genomic_DNA"/>
</dbReference>
<evidence type="ECO:0000313" key="1">
    <source>
        <dbReference type="EMBL" id="ACM93100.1"/>
    </source>
</evidence>
<dbReference type="OrthoDB" id="1708084at2"/>
<protein>
    <submittedName>
        <fullName evidence="1">Type II restriction enzyme MjaI</fullName>
        <ecNumber evidence="1">3.1.21.4</ecNumber>
    </submittedName>
</protein>
<dbReference type="REBASE" id="20226">
    <property type="entry name" value="NprORF956P"/>
</dbReference>
<keyword evidence="2" id="KW-1185">Reference proteome</keyword>
<dbReference type="InterPro" id="IPR019068">
    <property type="entry name" value="Restrct_endonuc_II_MjaI"/>
</dbReference>
<dbReference type="Pfam" id="PF09568">
    <property type="entry name" value="RE_MjaI"/>
    <property type="match status" value="1"/>
</dbReference>
<dbReference type="GO" id="GO:0009036">
    <property type="term" value="F:type II site-specific deoxyribonuclease activity"/>
    <property type="evidence" value="ECO:0007669"/>
    <property type="project" value="UniProtKB-EC"/>
</dbReference>
<dbReference type="RefSeq" id="WP_015902152.1">
    <property type="nucleotide sequence ID" value="NC_012115.1"/>
</dbReference>
<organism evidence="1 2">
    <name type="scientific">Nautilia profundicola (strain ATCC BAA-1463 / DSM 18972 / AmH)</name>
    <dbReference type="NCBI Taxonomy" id="598659"/>
    <lineage>
        <taxon>Bacteria</taxon>
        <taxon>Pseudomonadati</taxon>
        <taxon>Campylobacterota</taxon>
        <taxon>Epsilonproteobacteria</taxon>
        <taxon>Nautiliales</taxon>
        <taxon>Nautiliaceae</taxon>
        <taxon>Nautilia</taxon>
    </lineage>
</organism>
<name>B9L9Q1_NAUPA</name>
<sequence length="197" mass="23129">MKKEKIKLDHIFELLDIKKPTFPKYTTQIINLANQNAKGTVPAVVGQMSELIKEVNSIGEWKEFYKNNYEDRIEIAVDKIWNMLQNLKEAFIKIDKELVKVWVEDLIYNKTPEGLMIQEFILKYLAQKNNKKYKLATPEEEAQNIDGFIGDIPIQIKPESYKVKTNVKNEDISVSIIFYKKTKSYLIIEYDEAIFNK</sequence>
<dbReference type="KEGG" id="nam:NAMH_0957"/>
<proteinExistence type="predicted"/>
<dbReference type="GO" id="GO:0009307">
    <property type="term" value="P:DNA restriction-modification system"/>
    <property type="evidence" value="ECO:0007669"/>
    <property type="project" value="InterPro"/>
</dbReference>
<dbReference type="eggNOG" id="ENOG5032Q45">
    <property type="taxonomic scope" value="Bacteria"/>
</dbReference>
<dbReference type="AlphaFoldDB" id="B9L9Q1"/>